<evidence type="ECO:0000256" key="2">
    <source>
        <dbReference type="ARBA" id="ARBA00023002"/>
    </source>
</evidence>
<dbReference type="EC" id="1.2.1.-" evidence="4"/>
<dbReference type="AlphaFoldDB" id="A0A1Y2MW92"/>
<dbReference type="InterPro" id="IPR002347">
    <property type="entry name" value="SDR_fam"/>
</dbReference>
<dbReference type="OrthoDB" id="4577644at2"/>
<dbReference type="PANTHER" id="PTHR24320:SF148">
    <property type="entry name" value="NAD(P)-BINDING ROSSMANN-FOLD SUPERFAMILY PROTEIN"/>
    <property type="match status" value="1"/>
</dbReference>
<keyword evidence="5" id="KW-1185">Reference proteome</keyword>
<sequence>MPRPIDIALPDLTGKLAVVSGASDGIGFVIARRLAGAGAELVMPVRNPEKGERAADRIRDHVPGAKITTGALDLASLTSVAVFGKQIVGAGRPVHILVNNAGLMNPPSRQTTQDGFEMQFGTNHLGHFALTHALLPVLREGAARVVSQTSVSARNRRGTINWVDPNWESSYEVNRAYTQSKIANGLFGRELDARSRAGNWGITSTLSHPGVSPTNLLAAQPGLGRERDTLSVRAIRLMSRAGVVGTVESAALPALLAATGPESRRGKFFGPKGPGSVGGPPGEQKLWKPLQSMDDARRLWGLSEELTGLRFPA</sequence>
<evidence type="ECO:0000256" key="1">
    <source>
        <dbReference type="ARBA" id="ARBA00006484"/>
    </source>
</evidence>
<accession>A0A1Y2MW92</accession>
<keyword evidence="2 4" id="KW-0560">Oxidoreductase</keyword>
<dbReference type="EMBL" id="MIGB01000017">
    <property type="protein sequence ID" value="OSY39464.1"/>
    <property type="molecule type" value="Genomic_DNA"/>
</dbReference>
<dbReference type="InterPro" id="IPR036291">
    <property type="entry name" value="NAD(P)-bd_dom_sf"/>
</dbReference>
<feature type="region of interest" description="Disordered" evidence="3">
    <location>
        <begin position="263"/>
        <end position="282"/>
    </location>
</feature>
<dbReference type="STRING" id="2074.BG845_03410"/>
<feature type="compositionally biased region" description="Gly residues" evidence="3">
    <location>
        <begin position="272"/>
        <end position="281"/>
    </location>
</feature>
<dbReference type="NCBIfam" id="NF004513">
    <property type="entry name" value="PRK05854.1"/>
    <property type="match status" value="1"/>
</dbReference>
<reference evidence="4 5" key="1">
    <citation type="submission" date="2016-09" db="EMBL/GenBank/DDBJ databases">
        <title>Pseudonocardia autotrophica DSM535, a candidate organism with high potential of specific P450 cytochromes.</title>
        <authorList>
            <person name="Grumaz C."/>
            <person name="Vainshtein Y."/>
            <person name="Kirstahler P."/>
            <person name="Sohn K."/>
        </authorList>
    </citation>
    <scope>NUCLEOTIDE SEQUENCE [LARGE SCALE GENOMIC DNA]</scope>
    <source>
        <strain evidence="4 5">DSM 535</strain>
    </source>
</reference>
<evidence type="ECO:0000313" key="5">
    <source>
        <dbReference type="Proteomes" id="UP000194360"/>
    </source>
</evidence>
<dbReference type="Proteomes" id="UP000194360">
    <property type="component" value="Unassembled WGS sequence"/>
</dbReference>
<dbReference type="GO" id="GO:0016491">
    <property type="term" value="F:oxidoreductase activity"/>
    <property type="evidence" value="ECO:0007669"/>
    <property type="project" value="UniProtKB-KW"/>
</dbReference>
<proteinExistence type="inferred from homology"/>
<evidence type="ECO:0000256" key="3">
    <source>
        <dbReference type="SAM" id="MobiDB-lite"/>
    </source>
</evidence>
<name>A0A1Y2MW92_PSEAH</name>
<dbReference type="Gene3D" id="3.40.50.720">
    <property type="entry name" value="NAD(P)-binding Rossmann-like Domain"/>
    <property type="match status" value="1"/>
</dbReference>
<comment type="similarity">
    <text evidence="1">Belongs to the short-chain dehydrogenases/reductases (SDR) family.</text>
</comment>
<gene>
    <name evidence="4" type="primary">acr1_1</name>
    <name evidence="4" type="ORF">BG845_03410</name>
</gene>
<dbReference type="PRINTS" id="PR00081">
    <property type="entry name" value="GDHRDH"/>
</dbReference>
<protein>
    <submittedName>
        <fullName evidence="4">Fatty acyl-CoA reductase</fullName>
        <ecNumber evidence="4">1.2.1.-</ecNumber>
    </submittedName>
</protein>
<evidence type="ECO:0000313" key="4">
    <source>
        <dbReference type="EMBL" id="OSY39464.1"/>
    </source>
</evidence>
<dbReference type="Pfam" id="PF00106">
    <property type="entry name" value="adh_short"/>
    <property type="match status" value="1"/>
</dbReference>
<dbReference type="SUPFAM" id="SSF51735">
    <property type="entry name" value="NAD(P)-binding Rossmann-fold domains"/>
    <property type="match status" value="1"/>
</dbReference>
<organism evidence="4 5">
    <name type="scientific">Pseudonocardia autotrophica</name>
    <name type="common">Amycolata autotrophica</name>
    <name type="synonym">Nocardia autotrophica</name>
    <dbReference type="NCBI Taxonomy" id="2074"/>
    <lineage>
        <taxon>Bacteria</taxon>
        <taxon>Bacillati</taxon>
        <taxon>Actinomycetota</taxon>
        <taxon>Actinomycetes</taxon>
        <taxon>Pseudonocardiales</taxon>
        <taxon>Pseudonocardiaceae</taxon>
        <taxon>Pseudonocardia</taxon>
    </lineage>
</organism>
<dbReference type="RefSeq" id="WP_085913628.1">
    <property type="nucleotide sequence ID" value="NZ_AP018920.1"/>
</dbReference>
<comment type="caution">
    <text evidence="4">The sequence shown here is derived from an EMBL/GenBank/DDBJ whole genome shotgun (WGS) entry which is preliminary data.</text>
</comment>
<dbReference type="PANTHER" id="PTHR24320">
    <property type="entry name" value="RETINOL DEHYDROGENASE"/>
    <property type="match status" value="1"/>
</dbReference>